<protein>
    <submittedName>
        <fullName evidence="1">Uncharacterized protein</fullName>
    </submittedName>
</protein>
<dbReference type="EMBL" id="KC954774">
    <property type="protein sequence ID" value="AIA64759.1"/>
    <property type="molecule type" value="Genomic_DNA"/>
</dbReference>
<dbReference type="KEGG" id="vg:19686980"/>
<proteinExistence type="predicted"/>
<sequence length="77" mass="9145">MSKIDRSLYAGLDAPNIRFFYRNWRGECGYRTIKGAPMFWYGESEYHKGAQWFIKAHDVDKDDVRDFAVVDIIEFCK</sequence>
<dbReference type="GeneID" id="19686980"/>
<reference evidence="1 2" key="1">
    <citation type="submission" date="2013-04" db="EMBL/GenBank/DDBJ databases">
        <title>Complete Genome Sequence of Cronobacter sakazakii Bacteriophage CR8.</title>
        <authorList>
            <person name="Kim Y."/>
            <person name="Shin H."/>
            <person name="Ryu S."/>
        </authorList>
    </citation>
    <scope>NUCLEOTIDE SEQUENCE [LARGE SCALE GENOMIC DNA]</scope>
</reference>
<dbReference type="Proteomes" id="UP000026984">
    <property type="component" value="Segment"/>
</dbReference>
<evidence type="ECO:0000313" key="2">
    <source>
        <dbReference type="Proteomes" id="UP000026984"/>
    </source>
</evidence>
<dbReference type="RefSeq" id="YP_009042466.1">
    <property type="nucleotide sequence ID" value="NC_024354.1"/>
</dbReference>
<name>A0A060AHA1_9CAUD</name>
<accession>A0A060AHA1</accession>
<keyword evidence="2" id="KW-1185">Reference proteome</keyword>
<organism evidence="1 2">
    <name type="scientific">Cronobacter phage CR8</name>
    <dbReference type="NCBI Taxonomy" id="1327934"/>
    <lineage>
        <taxon>Viruses</taxon>
        <taxon>Duplodnaviria</taxon>
        <taxon>Heunggongvirae</taxon>
        <taxon>Uroviricota</taxon>
        <taxon>Caudoviricetes</taxon>
        <taxon>Vequintavirinae</taxon>
        <taxon>Certrevirus</taxon>
        <taxon>Certrevirus CR8</taxon>
    </lineage>
</organism>
<gene>
    <name evidence="1" type="ORF">CR8_229</name>
</gene>
<evidence type="ECO:0000313" key="1">
    <source>
        <dbReference type="EMBL" id="AIA64759.1"/>
    </source>
</evidence>